<gene>
    <name evidence="1" type="ORF">CLODIP_2_CD09680</name>
</gene>
<dbReference type="EMBL" id="CADEPI010000370">
    <property type="protein sequence ID" value="CAB3384759.1"/>
    <property type="molecule type" value="Genomic_DNA"/>
</dbReference>
<protein>
    <submittedName>
        <fullName evidence="1">Uncharacterized protein</fullName>
    </submittedName>
</protein>
<accession>A0A8S1DRE2</accession>
<evidence type="ECO:0000313" key="1">
    <source>
        <dbReference type="EMBL" id="CAB3384759.1"/>
    </source>
</evidence>
<dbReference type="AlphaFoldDB" id="A0A8S1DRE2"/>
<name>A0A8S1DRE2_9INSE</name>
<evidence type="ECO:0000313" key="2">
    <source>
        <dbReference type="Proteomes" id="UP000494165"/>
    </source>
</evidence>
<reference evidence="1 2" key="1">
    <citation type="submission" date="2020-04" db="EMBL/GenBank/DDBJ databases">
        <authorList>
            <person name="Alioto T."/>
            <person name="Alioto T."/>
            <person name="Gomez Garrido J."/>
        </authorList>
    </citation>
    <scope>NUCLEOTIDE SEQUENCE [LARGE SCALE GENOMIC DNA]</scope>
</reference>
<sequence length="908" mass="104467">MASKSVNPARLPWLTGYTNEKLEIEDSEFFDLFMERDGFEAGELNVFVYKILNECLPHYLSPKFHRMKSMELSKDNSFVNLQAALHFFLANNAHSAKLYKVLMSRPNDLLLSPNILVYLKTTRKFMTPGFELCTKPRDFILDPWILVQLPFQPSILQQWVAAVYVEYLKLREQMAFFTVVTFPPNLCEAIEGLFVLQSLFIIAIMEVFRVLDINCKTSNMEEAASATIEMMKGAGMKLLISLLQFVMSLECTNIIDSLKRMAWSVETRGKCMSLQGRFFEHVGSLKIPNMVYDLNFWSRRKYNEIFGSMLVKPKSLSFISITSLVPRHEMPDVTKDKLVKLCVDKIIKTGWLKGIDEKAVPAFFDELMEDVRGYLICQHLFYNWNLHTDGFCEFRGEDCGVITDIYNVFLRVVAAESLGSLVSVLRSTRCEGVVYTNAVGCAGPLITEESIKKVLIDVVNRVEKSSWNLSLVLDDLKKQCPSSESISRHPDLLLGFEMVAKQFESRIKNTAYMLYESLLNAPQGARKLCLEVQVVHYLLPALVAHFLELSRSNDQSLLPEYATFLHHLTNSYDISKCQYINRHTSITFEDVLLADCTAEESNEMLRMKSEAIRKELERTGLPKNVFEVIDDVFLGFTFLKLDSDDQIWRPNFKAWSAQVYRFFAKVLHSIKTTAKLYGGVYEQPFSFNWETSPLKQFLRLLEAVARRARENNFKSYWQQVKRRISQPQQGVSHEQLCALLMYLGLKQVSKDKKSKVERKFASNACAFDPLAMAYAAFLDEDWSKLKQALASWLNPHGALQDPSLVSLNFARDNPEVYGTLLETLGRHMKVCMKKPGTITFFPIAHCRWCGLVDCPEFRVCQECREMKGEYLDVNLFCSERCETSAMNDVHSKEHELFLIEKLEESFMF</sequence>
<comment type="caution">
    <text evidence="1">The sequence shown here is derived from an EMBL/GenBank/DDBJ whole genome shotgun (WGS) entry which is preliminary data.</text>
</comment>
<proteinExistence type="predicted"/>
<organism evidence="1 2">
    <name type="scientific">Cloeon dipterum</name>
    <dbReference type="NCBI Taxonomy" id="197152"/>
    <lineage>
        <taxon>Eukaryota</taxon>
        <taxon>Metazoa</taxon>
        <taxon>Ecdysozoa</taxon>
        <taxon>Arthropoda</taxon>
        <taxon>Hexapoda</taxon>
        <taxon>Insecta</taxon>
        <taxon>Pterygota</taxon>
        <taxon>Palaeoptera</taxon>
        <taxon>Ephemeroptera</taxon>
        <taxon>Pisciforma</taxon>
        <taxon>Baetidae</taxon>
        <taxon>Cloeon</taxon>
    </lineage>
</organism>
<keyword evidence="2" id="KW-1185">Reference proteome</keyword>
<dbReference type="Proteomes" id="UP000494165">
    <property type="component" value="Unassembled WGS sequence"/>
</dbReference>